<name>X1GER3_9ZZZZ</name>
<dbReference type="EMBL" id="BARU01015086">
    <property type="protein sequence ID" value="GAH40084.1"/>
    <property type="molecule type" value="Genomic_DNA"/>
</dbReference>
<dbReference type="AlphaFoldDB" id="X1GER3"/>
<comment type="caution">
    <text evidence="1">The sequence shown here is derived from an EMBL/GenBank/DDBJ whole genome shotgun (WGS) entry which is preliminary data.</text>
</comment>
<sequence length="44" mass="4992">MGFIYQIREDDTLIHGPQLDALTGIVYNQNVGPTWTASPKWKLC</sequence>
<gene>
    <name evidence="1" type="ORF">S03H2_26191</name>
</gene>
<protein>
    <submittedName>
        <fullName evidence="1">Uncharacterized protein</fullName>
    </submittedName>
</protein>
<feature type="non-terminal residue" evidence="1">
    <location>
        <position position="44"/>
    </location>
</feature>
<evidence type="ECO:0000313" key="1">
    <source>
        <dbReference type="EMBL" id="GAH40084.1"/>
    </source>
</evidence>
<organism evidence="1">
    <name type="scientific">marine sediment metagenome</name>
    <dbReference type="NCBI Taxonomy" id="412755"/>
    <lineage>
        <taxon>unclassified sequences</taxon>
        <taxon>metagenomes</taxon>
        <taxon>ecological metagenomes</taxon>
    </lineage>
</organism>
<accession>X1GER3</accession>
<reference evidence="1" key="1">
    <citation type="journal article" date="2014" name="Front. Microbiol.">
        <title>High frequency of phylogenetically diverse reductive dehalogenase-homologous genes in deep subseafloor sedimentary metagenomes.</title>
        <authorList>
            <person name="Kawai M."/>
            <person name="Futagami T."/>
            <person name="Toyoda A."/>
            <person name="Takaki Y."/>
            <person name="Nishi S."/>
            <person name="Hori S."/>
            <person name="Arai W."/>
            <person name="Tsubouchi T."/>
            <person name="Morono Y."/>
            <person name="Uchiyama I."/>
            <person name="Ito T."/>
            <person name="Fujiyama A."/>
            <person name="Inagaki F."/>
            <person name="Takami H."/>
        </authorList>
    </citation>
    <scope>NUCLEOTIDE SEQUENCE</scope>
    <source>
        <strain evidence="1">Expedition CK06-06</strain>
    </source>
</reference>
<proteinExistence type="predicted"/>